<feature type="compositionally biased region" description="Basic residues" evidence="1">
    <location>
        <begin position="159"/>
        <end position="168"/>
    </location>
</feature>
<evidence type="ECO:0000313" key="4">
    <source>
        <dbReference type="Proteomes" id="UP000639772"/>
    </source>
</evidence>
<keyword evidence="2" id="KW-0472">Membrane</keyword>
<proteinExistence type="predicted"/>
<dbReference type="OrthoDB" id="1703859at2759"/>
<dbReference type="AlphaFoldDB" id="A0A835RKJ2"/>
<feature type="region of interest" description="Disordered" evidence="1">
    <location>
        <begin position="158"/>
        <end position="189"/>
    </location>
</feature>
<keyword evidence="2" id="KW-1133">Transmembrane helix</keyword>
<dbReference type="PANTHER" id="PTHR36801">
    <property type="entry name" value="OS06G0150200 PROTEIN"/>
    <property type="match status" value="1"/>
</dbReference>
<feature type="compositionally biased region" description="Polar residues" evidence="1">
    <location>
        <begin position="169"/>
        <end position="181"/>
    </location>
</feature>
<feature type="compositionally biased region" description="Basic and acidic residues" evidence="1">
    <location>
        <begin position="59"/>
        <end position="76"/>
    </location>
</feature>
<evidence type="ECO:0000256" key="2">
    <source>
        <dbReference type="SAM" id="Phobius"/>
    </source>
</evidence>
<gene>
    <name evidence="3" type="ORF">HPP92_007484</name>
</gene>
<sequence>MHRSPPPLLSMGRALFPPHAQVLIHHFLPLPLLLACIALTTITLVAALCGSHNRKSSRRPSDSEKEQRRQGNKADKATVATSHGQPTPRWNPFGIRTRMKERATKAVTAAAAAAAAEEEEVEEEGSVWKKTIILGEKCRVPENEEEDEEEMVFYDESGRRKRNYHPRTPRSTPVSRTNSSIDAKAIPAPSGDLQCVSVSGVFFAETNPDGLFGAEGAAAG</sequence>
<keyword evidence="2" id="KW-0812">Transmembrane</keyword>
<reference evidence="3 4" key="1">
    <citation type="journal article" date="2020" name="Nat. Food">
        <title>A phased Vanilla planifolia genome enables genetic improvement of flavour and production.</title>
        <authorList>
            <person name="Hasing T."/>
            <person name="Tang H."/>
            <person name="Brym M."/>
            <person name="Khazi F."/>
            <person name="Huang T."/>
            <person name="Chambers A.H."/>
        </authorList>
    </citation>
    <scope>NUCLEOTIDE SEQUENCE [LARGE SCALE GENOMIC DNA]</scope>
    <source>
        <tissue evidence="3">Leaf</tissue>
    </source>
</reference>
<comment type="caution">
    <text evidence="3">The sequence shown here is derived from an EMBL/GenBank/DDBJ whole genome shotgun (WGS) entry which is preliminary data.</text>
</comment>
<dbReference type="PANTHER" id="PTHR36801:SF3">
    <property type="entry name" value="OS06G0150300 PROTEIN"/>
    <property type="match status" value="1"/>
</dbReference>
<accession>A0A835RKJ2</accession>
<protein>
    <submittedName>
        <fullName evidence="3">Uncharacterized protein</fullName>
    </submittedName>
</protein>
<name>A0A835RKJ2_VANPL</name>
<dbReference type="Proteomes" id="UP000639772">
    <property type="component" value="Chromosome 3"/>
</dbReference>
<evidence type="ECO:0000256" key="1">
    <source>
        <dbReference type="SAM" id="MobiDB-lite"/>
    </source>
</evidence>
<organism evidence="3 4">
    <name type="scientific">Vanilla planifolia</name>
    <name type="common">Vanilla</name>
    <dbReference type="NCBI Taxonomy" id="51239"/>
    <lineage>
        <taxon>Eukaryota</taxon>
        <taxon>Viridiplantae</taxon>
        <taxon>Streptophyta</taxon>
        <taxon>Embryophyta</taxon>
        <taxon>Tracheophyta</taxon>
        <taxon>Spermatophyta</taxon>
        <taxon>Magnoliopsida</taxon>
        <taxon>Liliopsida</taxon>
        <taxon>Asparagales</taxon>
        <taxon>Orchidaceae</taxon>
        <taxon>Vanilloideae</taxon>
        <taxon>Vanilleae</taxon>
        <taxon>Vanilla</taxon>
    </lineage>
</organism>
<evidence type="ECO:0000313" key="3">
    <source>
        <dbReference type="EMBL" id="KAG0490621.1"/>
    </source>
</evidence>
<feature type="transmembrane region" description="Helical" evidence="2">
    <location>
        <begin position="30"/>
        <end position="49"/>
    </location>
</feature>
<feature type="region of interest" description="Disordered" evidence="1">
    <location>
        <begin position="53"/>
        <end position="94"/>
    </location>
</feature>
<dbReference type="EMBL" id="JADCNM010000003">
    <property type="protein sequence ID" value="KAG0490621.1"/>
    <property type="molecule type" value="Genomic_DNA"/>
</dbReference>